<organism evidence="1 2">
    <name type="scientific">Eiseniibacteriota bacterium</name>
    <dbReference type="NCBI Taxonomy" id="2212470"/>
    <lineage>
        <taxon>Bacteria</taxon>
        <taxon>Candidatus Eiseniibacteriota</taxon>
    </lineage>
</organism>
<evidence type="ECO:0000313" key="1">
    <source>
        <dbReference type="EMBL" id="MBU2692677.1"/>
    </source>
</evidence>
<name>A0A948W4W5_UNCEI</name>
<reference evidence="1" key="1">
    <citation type="submission" date="2021-05" db="EMBL/GenBank/DDBJ databases">
        <title>Energy efficiency and biological interactions define the core microbiome of deep oligotrophic groundwater.</title>
        <authorList>
            <person name="Mehrshad M."/>
            <person name="Lopez-Fernandez M."/>
            <person name="Bell E."/>
            <person name="Bernier-Latmani R."/>
            <person name="Bertilsson S."/>
            <person name="Dopson M."/>
        </authorList>
    </citation>
    <scope>NUCLEOTIDE SEQUENCE</scope>
    <source>
        <strain evidence="1">Modern_marine.mb.64</strain>
    </source>
</reference>
<dbReference type="Proteomes" id="UP000777784">
    <property type="component" value="Unassembled WGS sequence"/>
</dbReference>
<accession>A0A948W4W5</accession>
<dbReference type="EMBL" id="JAHJDP010000098">
    <property type="protein sequence ID" value="MBU2692677.1"/>
    <property type="molecule type" value="Genomic_DNA"/>
</dbReference>
<sequence>MDKYTIVERDGIRRIYNWLQCFTLQSIKSECAACGLQVVGYWGDVAGATYDLNATEFAIALKAAGDESGAE</sequence>
<comment type="caution">
    <text evidence="1">The sequence shown here is derived from an EMBL/GenBank/DDBJ whole genome shotgun (WGS) entry which is preliminary data.</text>
</comment>
<gene>
    <name evidence="1" type="ORF">KJ970_17310</name>
</gene>
<proteinExistence type="predicted"/>
<evidence type="ECO:0000313" key="2">
    <source>
        <dbReference type="Proteomes" id="UP000777784"/>
    </source>
</evidence>
<dbReference type="AlphaFoldDB" id="A0A948W4W5"/>
<protein>
    <submittedName>
        <fullName evidence="1">Uncharacterized protein</fullName>
    </submittedName>
</protein>